<sequence length="215" mass="24628">MVYVKFLLLFYTFGFSLQRSYGHGTMMDPVSRSSMWRQGFPSEPNYTDNELNCGGTFTQFYLNKGKCGVCGDNYAMPRPRPNENGGIYGNSTIVKKYVKGGIVNVKIKLTANHMGNFKFDLCPLKRTNDLEDEECFNRYSLRVINGDYEVRIPNDKLIFNLRVKLSKNVVCDHCVFRWTYRAANNWGQCDDGTSDLGCGPQETFKNCADISIERY</sequence>
<dbReference type="PANTHER" id="PTHR21113">
    <property type="entry name" value="AGAP001705-PA"/>
    <property type="match status" value="1"/>
</dbReference>
<name>A0AAJ7J345_9HYME</name>
<evidence type="ECO:0000313" key="4">
    <source>
        <dbReference type="RefSeq" id="XP_017883005.2"/>
    </source>
</evidence>
<evidence type="ECO:0000313" key="3">
    <source>
        <dbReference type="Proteomes" id="UP000694925"/>
    </source>
</evidence>
<feature type="domain" description="Chitin-binding type-4" evidence="2">
    <location>
        <begin position="23"/>
        <end position="210"/>
    </location>
</feature>
<feature type="chain" id="PRO_5042511677" evidence="1">
    <location>
        <begin position="23"/>
        <end position="215"/>
    </location>
</feature>
<accession>A0AAJ7J345</accession>
<reference evidence="4" key="1">
    <citation type="submission" date="2025-08" db="UniProtKB">
        <authorList>
            <consortium name="RefSeq"/>
        </authorList>
    </citation>
    <scope>IDENTIFICATION</scope>
    <source>
        <tissue evidence="4">Whole body</tissue>
    </source>
</reference>
<keyword evidence="3" id="KW-1185">Reference proteome</keyword>
<keyword evidence="1" id="KW-0732">Signal</keyword>
<dbReference type="PANTHER" id="PTHR21113:SF4">
    <property type="entry name" value="CHITIN-BINDING TYPE-4 DOMAIN-CONTAINING PROTEIN"/>
    <property type="match status" value="1"/>
</dbReference>
<dbReference type="GeneID" id="108626699"/>
<organism evidence="3 4">
    <name type="scientific">Ceratina calcarata</name>
    <dbReference type="NCBI Taxonomy" id="156304"/>
    <lineage>
        <taxon>Eukaryota</taxon>
        <taxon>Metazoa</taxon>
        <taxon>Ecdysozoa</taxon>
        <taxon>Arthropoda</taxon>
        <taxon>Hexapoda</taxon>
        <taxon>Insecta</taxon>
        <taxon>Pterygota</taxon>
        <taxon>Neoptera</taxon>
        <taxon>Endopterygota</taxon>
        <taxon>Hymenoptera</taxon>
        <taxon>Apocrita</taxon>
        <taxon>Aculeata</taxon>
        <taxon>Apoidea</taxon>
        <taxon>Anthophila</taxon>
        <taxon>Apidae</taxon>
        <taxon>Ceratina</taxon>
        <taxon>Zadontomerus</taxon>
    </lineage>
</organism>
<dbReference type="InterPro" id="IPR004302">
    <property type="entry name" value="Cellulose/chitin-bd_N"/>
</dbReference>
<protein>
    <submittedName>
        <fullName evidence="4">Uncharacterized protein LOC108626699</fullName>
    </submittedName>
</protein>
<dbReference type="KEGG" id="ccal:108626699"/>
<proteinExistence type="predicted"/>
<gene>
    <name evidence="4" type="primary">LOC108626699</name>
</gene>
<dbReference type="RefSeq" id="XP_017883005.2">
    <property type="nucleotide sequence ID" value="XM_018027516.2"/>
</dbReference>
<evidence type="ECO:0000259" key="2">
    <source>
        <dbReference type="Pfam" id="PF03067"/>
    </source>
</evidence>
<dbReference type="Proteomes" id="UP000694925">
    <property type="component" value="Unplaced"/>
</dbReference>
<evidence type="ECO:0000256" key="1">
    <source>
        <dbReference type="SAM" id="SignalP"/>
    </source>
</evidence>
<dbReference type="AlphaFoldDB" id="A0AAJ7J345"/>
<feature type="signal peptide" evidence="1">
    <location>
        <begin position="1"/>
        <end position="22"/>
    </location>
</feature>
<dbReference type="Pfam" id="PF03067">
    <property type="entry name" value="LPMO_10"/>
    <property type="match status" value="1"/>
</dbReference>